<evidence type="ECO:0000256" key="5">
    <source>
        <dbReference type="ARBA" id="ARBA00023136"/>
    </source>
</evidence>
<feature type="transmembrane region" description="Helical" evidence="6">
    <location>
        <begin position="26"/>
        <end position="48"/>
    </location>
</feature>
<dbReference type="PANTHER" id="PTHR23513">
    <property type="entry name" value="INTEGRAL MEMBRANE EFFLUX PROTEIN-RELATED"/>
    <property type="match status" value="1"/>
</dbReference>
<gene>
    <name evidence="7" type="ORF">SAMN05421748_11339</name>
</gene>
<accession>A0A285IX22</accession>
<dbReference type="PANTHER" id="PTHR23513:SF6">
    <property type="entry name" value="MAJOR FACILITATOR SUPERFAMILY ASSOCIATED DOMAIN-CONTAINING PROTEIN"/>
    <property type="match status" value="1"/>
</dbReference>
<dbReference type="GO" id="GO:0005886">
    <property type="term" value="C:plasma membrane"/>
    <property type="evidence" value="ECO:0007669"/>
    <property type="project" value="UniProtKB-SubCell"/>
</dbReference>
<keyword evidence="8" id="KW-1185">Reference proteome</keyword>
<dbReference type="Proteomes" id="UP000219612">
    <property type="component" value="Unassembled WGS sequence"/>
</dbReference>
<comment type="subcellular location">
    <subcellularLocation>
        <location evidence="1">Cell membrane</location>
        <topology evidence="1">Multi-pass membrane protein</topology>
    </subcellularLocation>
</comment>
<evidence type="ECO:0000313" key="7">
    <source>
        <dbReference type="EMBL" id="SNY52579.1"/>
    </source>
</evidence>
<keyword evidence="3 6" id="KW-0812">Transmembrane</keyword>
<dbReference type="InterPro" id="IPR036259">
    <property type="entry name" value="MFS_trans_sf"/>
</dbReference>
<dbReference type="Gene3D" id="1.20.1250.20">
    <property type="entry name" value="MFS general substrate transporter like domains"/>
    <property type="match status" value="1"/>
</dbReference>
<dbReference type="RefSeq" id="WP_218854704.1">
    <property type="nucleotide sequence ID" value="NZ_OBDY01000013.1"/>
</dbReference>
<keyword evidence="5 6" id="KW-0472">Membrane</keyword>
<protein>
    <submittedName>
        <fullName evidence="7">Transmembrane secretion effector</fullName>
    </submittedName>
</protein>
<sequence>MVSMGYGRAEVGRRDSTSAAYRRLQAAAIVSNLGDGAFVAAVPLLAVTVTRDMRLVSLVAAVAAGAVEIRWLVVAAFLLGACEVVAGNAAHAALPSLVPVEDLRWANGRQFAATNTARTFAGPPIGGLLFGMGAGLPFVFDAVSFAASVVLLRRLPRRRPGPSPVPMRRAVGEGLRWLAGHRLLRALAILLALNLFCFQLATVTLVLLAVSVVTVSLRQTVVPAALLGRVNVVYRMLSAGLTPLGAVAGGFVAHDWGMRAAYPIAGWCGVLS</sequence>
<feature type="transmembrane region" description="Helical" evidence="6">
    <location>
        <begin position="128"/>
        <end position="152"/>
    </location>
</feature>
<feature type="transmembrane region" description="Helical" evidence="6">
    <location>
        <begin position="55"/>
        <end position="79"/>
    </location>
</feature>
<feature type="transmembrane region" description="Helical" evidence="6">
    <location>
        <begin position="232"/>
        <end position="253"/>
    </location>
</feature>
<name>A0A285IX22_9ACTN</name>
<keyword evidence="2" id="KW-1003">Cell membrane</keyword>
<evidence type="ECO:0000256" key="6">
    <source>
        <dbReference type="SAM" id="Phobius"/>
    </source>
</evidence>
<dbReference type="AlphaFoldDB" id="A0A285IX22"/>
<evidence type="ECO:0000256" key="2">
    <source>
        <dbReference type="ARBA" id="ARBA00022475"/>
    </source>
</evidence>
<keyword evidence="4 6" id="KW-1133">Transmembrane helix</keyword>
<evidence type="ECO:0000313" key="8">
    <source>
        <dbReference type="Proteomes" id="UP000219612"/>
    </source>
</evidence>
<dbReference type="EMBL" id="OBDY01000013">
    <property type="protein sequence ID" value="SNY52579.1"/>
    <property type="molecule type" value="Genomic_DNA"/>
</dbReference>
<reference evidence="7 8" key="1">
    <citation type="submission" date="2017-09" db="EMBL/GenBank/DDBJ databases">
        <authorList>
            <person name="Ehlers B."/>
            <person name="Leendertz F.H."/>
        </authorList>
    </citation>
    <scope>NUCLEOTIDE SEQUENCE [LARGE SCALE GENOMIC DNA]</scope>
    <source>
        <strain evidence="7 8">CGMCC 4.6857</strain>
    </source>
</reference>
<feature type="transmembrane region" description="Helical" evidence="6">
    <location>
        <begin position="186"/>
        <end position="212"/>
    </location>
</feature>
<organism evidence="7 8">
    <name type="scientific">Paractinoplanes atraurantiacus</name>
    <dbReference type="NCBI Taxonomy" id="1036182"/>
    <lineage>
        <taxon>Bacteria</taxon>
        <taxon>Bacillati</taxon>
        <taxon>Actinomycetota</taxon>
        <taxon>Actinomycetes</taxon>
        <taxon>Micromonosporales</taxon>
        <taxon>Micromonosporaceae</taxon>
        <taxon>Paractinoplanes</taxon>
    </lineage>
</organism>
<evidence type="ECO:0000256" key="4">
    <source>
        <dbReference type="ARBA" id="ARBA00022989"/>
    </source>
</evidence>
<evidence type="ECO:0000256" key="1">
    <source>
        <dbReference type="ARBA" id="ARBA00004651"/>
    </source>
</evidence>
<evidence type="ECO:0000256" key="3">
    <source>
        <dbReference type="ARBA" id="ARBA00022692"/>
    </source>
</evidence>
<dbReference type="SUPFAM" id="SSF103473">
    <property type="entry name" value="MFS general substrate transporter"/>
    <property type="match status" value="1"/>
</dbReference>
<proteinExistence type="predicted"/>